<dbReference type="InParanoid" id="L9L947"/>
<feature type="region of interest" description="Disordered" evidence="1">
    <location>
        <begin position="45"/>
        <end position="76"/>
    </location>
</feature>
<evidence type="ECO:0000313" key="3">
    <source>
        <dbReference type="Proteomes" id="UP000011518"/>
    </source>
</evidence>
<proteinExistence type="predicted"/>
<accession>L9L947</accession>
<dbReference type="Proteomes" id="UP000011518">
    <property type="component" value="Unassembled WGS sequence"/>
</dbReference>
<gene>
    <name evidence="2" type="ORF">TREES_T100019173</name>
</gene>
<organism evidence="2 3">
    <name type="scientific">Tupaia chinensis</name>
    <name type="common">Chinese tree shrew</name>
    <name type="synonym">Tupaia belangeri chinensis</name>
    <dbReference type="NCBI Taxonomy" id="246437"/>
    <lineage>
        <taxon>Eukaryota</taxon>
        <taxon>Metazoa</taxon>
        <taxon>Chordata</taxon>
        <taxon>Craniata</taxon>
        <taxon>Vertebrata</taxon>
        <taxon>Euteleostomi</taxon>
        <taxon>Mammalia</taxon>
        <taxon>Eutheria</taxon>
        <taxon>Euarchontoglires</taxon>
        <taxon>Scandentia</taxon>
        <taxon>Tupaiidae</taxon>
        <taxon>Tupaia</taxon>
    </lineage>
</organism>
<evidence type="ECO:0000313" key="2">
    <source>
        <dbReference type="EMBL" id="ELW71423.1"/>
    </source>
</evidence>
<sequence>MLLLLLSLSDGCGRRDTESGAAEVWGSPFRPGLGRDQSLVHFSEDLGHGRGSEVGQLADEQRSKDAGTSARDAGPVCGAARGDGALRLRGV</sequence>
<protein>
    <submittedName>
        <fullName evidence="2">Uncharacterized protein</fullName>
    </submittedName>
</protein>
<dbReference type="EMBL" id="KB320466">
    <property type="protein sequence ID" value="ELW71423.1"/>
    <property type="molecule type" value="Genomic_DNA"/>
</dbReference>
<reference evidence="3" key="1">
    <citation type="submission" date="2012-07" db="EMBL/GenBank/DDBJ databases">
        <title>Genome of the Chinese tree shrew, a rising model animal genetically related to primates.</title>
        <authorList>
            <person name="Zhang G."/>
            <person name="Fan Y."/>
            <person name="Yao Y."/>
            <person name="Huang Z."/>
        </authorList>
    </citation>
    <scope>NUCLEOTIDE SEQUENCE [LARGE SCALE GENOMIC DNA]</scope>
</reference>
<keyword evidence="3" id="KW-1185">Reference proteome</keyword>
<dbReference type="AlphaFoldDB" id="L9L947"/>
<reference evidence="3" key="2">
    <citation type="journal article" date="2013" name="Nat. Commun.">
        <title>Genome of the Chinese tree shrew.</title>
        <authorList>
            <person name="Fan Y."/>
            <person name="Huang Z.Y."/>
            <person name="Cao C.C."/>
            <person name="Chen C.S."/>
            <person name="Chen Y.X."/>
            <person name="Fan D.D."/>
            <person name="He J."/>
            <person name="Hou H.L."/>
            <person name="Hu L."/>
            <person name="Hu X.T."/>
            <person name="Jiang X.T."/>
            <person name="Lai R."/>
            <person name="Lang Y.S."/>
            <person name="Liang B."/>
            <person name="Liao S.G."/>
            <person name="Mu D."/>
            <person name="Ma Y.Y."/>
            <person name="Niu Y.Y."/>
            <person name="Sun X.Q."/>
            <person name="Xia J.Q."/>
            <person name="Xiao J."/>
            <person name="Xiong Z.Q."/>
            <person name="Xu L."/>
            <person name="Yang L."/>
            <person name="Zhang Y."/>
            <person name="Zhao W."/>
            <person name="Zhao X.D."/>
            <person name="Zheng Y.T."/>
            <person name="Zhou J.M."/>
            <person name="Zhu Y.B."/>
            <person name="Zhang G.J."/>
            <person name="Wang J."/>
            <person name="Yao Y.G."/>
        </authorList>
    </citation>
    <scope>NUCLEOTIDE SEQUENCE [LARGE SCALE GENOMIC DNA]</scope>
</reference>
<name>L9L947_TUPCH</name>
<evidence type="ECO:0000256" key="1">
    <source>
        <dbReference type="SAM" id="MobiDB-lite"/>
    </source>
</evidence>